<sequence length="74" mass="8720">MWRKGKIEVENRTIHYWIKCFDLGSPYGIDEGRISKLMLKRDGQIIANFDRGWDIEPIDANAQAALEIFMKEYN</sequence>
<gene>
    <name evidence="2" type="ORF">SAMN04488098_1001106</name>
</gene>
<dbReference type="AlphaFoldDB" id="A0A1G8VAD9"/>
<organism evidence="2 3">
    <name type="scientific">Alkalibacterium thalassium</name>
    <dbReference type="NCBI Taxonomy" id="426701"/>
    <lineage>
        <taxon>Bacteria</taxon>
        <taxon>Bacillati</taxon>
        <taxon>Bacillota</taxon>
        <taxon>Bacilli</taxon>
        <taxon>Lactobacillales</taxon>
        <taxon>Carnobacteriaceae</taxon>
        <taxon>Alkalibacterium</taxon>
    </lineage>
</organism>
<dbReference type="Pfam" id="PF24726">
    <property type="entry name" value="DUF7678"/>
    <property type="match status" value="1"/>
</dbReference>
<evidence type="ECO:0000313" key="3">
    <source>
        <dbReference type="Proteomes" id="UP000199433"/>
    </source>
</evidence>
<protein>
    <recommendedName>
        <fullName evidence="1">DUF7678 domain-containing protein</fullName>
    </recommendedName>
</protein>
<reference evidence="3" key="1">
    <citation type="submission" date="2016-10" db="EMBL/GenBank/DDBJ databases">
        <authorList>
            <person name="Varghese N."/>
            <person name="Submissions S."/>
        </authorList>
    </citation>
    <scope>NUCLEOTIDE SEQUENCE [LARGE SCALE GENOMIC DNA]</scope>
    <source>
        <strain evidence="3">DSM 19181</strain>
    </source>
</reference>
<evidence type="ECO:0000259" key="1">
    <source>
        <dbReference type="Pfam" id="PF24726"/>
    </source>
</evidence>
<dbReference type="RefSeq" id="WP_091264163.1">
    <property type="nucleotide sequence ID" value="NZ_FNFK01000001.1"/>
</dbReference>
<dbReference type="STRING" id="426701.SAMN04488098_1001106"/>
<proteinExistence type="predicted"/>
<dbReference type="OrthoDB" id="1669335at2"/>
<accession>A0A1G8VAD9</accession>
<feature type="domain" description="DUF7678" evidence="1">
    <location>
        <begin position="1"/>
        <end position="74"/>
    </location>
</feature>
<evidence type="ECO:0000313" key="2">
    <source>
        <dbReference type="EMBL" id="SDJ63086.1"/>
    </source>
</evidence>
<dbReference type="InterPro" id="IPR056095">
    <property type="entry name" value="DUF7678"/>
</dbReference>
<name>A0A1G8VAD9_9LACT</name>
<dbReference type="EMBL" id="FNFK01000001">
    <property type="protein sequence ID" value="SDJ63086.1"/>
    <property type="molecule type" value="Genomic_DNA"/>
</dbReference>
<dbReference type="Proteomes" id="UP000199433">
    <property type="component" value="Unassembled WGS sequence"/>
</dbReference>
<keyword evidence="3" id="KW-1185">Reference proteome</keyword>